<keyword evidence="4 7" id="KW-0547">Nucleotide-binding</keyword>
<evidence type="ECO:0000256" key="1">
    <source>
        <dbReference type="ARBA" id="ARBA00005868"/>
    </source>
</evidence>
<evidence type="ECO:0000256" key="4">
    <source>
        <dbReference type="ARBA" id="ARBA00022741"/>
    </source>
</evidence>
<evidence type="ECO:0000313" key="10">
    <source>
        <dbReference type="EMBL" id="MBF6058053.1"/>
    </source>
</evidence>
<feature type="region of interest" description="Arm" evidence="7">
    <location>
        <begin position="95"/>
        <end position="139"/>
    </location>
</feature>
<sequence length="556" mass="62293">MAQFVYTMNRVGKIVPPNRHILKDISLSFFPGAKIGVLGLNGSGKSTLLRIMAGIDTDIVGEARPQPGIKVGYLPQEPQLDESKDVRGNIEEAVKEIKDAMAELDAIYAAYAEPDADFDALAKKQGEIEDIIQAMDGHNLDRNLEIAADALRLPPWDADVAKLSGGEKRRVALCKLLLEKPDMLLLDEPTNHLDAESIAWLERFLCEFPGTVVAITHDRYFLDNAAEWILELDRGEGIPFQGNYSSWLEQKEKRLEQEAKSEVARMKTIKNELEWVRQGAKGRHAKSKARMSRFEELSSQEHQKRNETNEIFIPVAERLGEKVIEVNHLNKSFGDRLLIDDLSFRLPQGGIVGIIGANGAGKSTLFRMLTGQEQPDSGSIEYGETVNLSYVDQSRDALDDSKTVWEEISGGEELFMVGNIEVNSRAYCSRFNFKGGDQQKKIGQLSGGERNRVHLAKMLRSGGNLLLLDEPTNDLDVETLRALEEALLEFAGCAVVISHDRWFLDRIATHMLAFEGDSHVEWFEGNFTDYEADLKRRKGADAAQPHRIKYKPISKD</sequence>
<keyword evidence="8" id="KW-0175">Coiled coil</keyword>
<dbReference type="PROSITE" id="PS00211">
    <property type="entry name" value="ABC_TRANSPORTER_1"/>
    <property type="match status" value="1"/>
</dbReference>
<gene>
    <name evidence="7 10" type="primary">ettA</name>
    <name evidence="10" type="ORF">H8792_006825</name>
</gene>
<evidence type="ECO:0000256" key="5">
    <source>
        <dbReference type="ARBA" id="ARBA00022840"/>
    </source>
</evidence>
<comment type="domain">
    <text evidence="7">The arm domain is inserted in the first ABC transporter domain. Probably contacts ribosomal protein L1.</text>
</comment>
<dbReference type="InterPro" id="IPR027417">
    <property type="entry name" value="P-loop_NTPase"/>
</dbReference>
<keyword evidence="3 7" id="KW-0699">rRNA-binding</keyword>
<dbReference type="NCBIfam" id="NF008775">
    <property type="entry name" value="PRK11819.1"/>
    <property type="match status" value="1"/>
</dbReference>
<dbReference type="Pfam" id="PF00005">
    <property type="entry name" value="ABC_tran"/>
    <property type="match status" value="2"/>
</dbReference>
<dbReference type="CDD" id="cd03221">
    <property type="entry name" value="ABCF_EF-3"/>
    <property type="match status" value="2"/>
</dbReference>
<dbReference type="PROSITE" id="PS50893">
    <property type="entry name" value="ABC_TRANSPORTER_2"/>
    <property type="match status" value="2"/>
</dbReference>
<feature type="domain" description="ABC transporter" evidence="9">
    <location>
        <begin position="6"/>
        <end position="259"/>
    </location>
</feature>
<comment type="function">
    <text evidence="7">A translation factor that gates the progression of the 70S ribosomal initiation complex (IC, containing tRNA(fMet) in the P-site) into the translation elongation cycle by using a mechanism sensitive to the ATP/ADP ratio. Binds to the 70S ribosome E-site where it modulates the state of the translating ribosome during subunit translocation. ATP hydrolysis probably frees it from the ribosome, which can enter the elongation phase.</text>
</comment>
<keyword evidence="2 7" id="KW-0820">tRNA-binding</keyword>
<reference evidence="10 11" key="1">
    <citation type="submission" date="2020-11" db="EMBL/GenBank/DDBJ databases">
        <title>Sulfur oxidizing isolate from Hospital Hole Sinkhole.</title>
        <authorList>
            <person name="Scott K.M."/>
        </authorList>
    </citation>
    <scope>NUCLEOTIDE SEQUENCE [LARGE SCALE GENOMIC DNA]</scope>
    <source>
        <strain evidence="10 11">HH1</strain>
    </source>
</reference>
<feature type="domain" description="ABC transporter" evidence="9">
    <location>
        <begin position="324"/>
        <end position="550"/>
    </location>
</feature>
<evidence type="ECO:0000256" key="3">
    <source>
        <dbReference type="ARBA" id="ARBA00022730"/>
    </source>
</evidence>
<protein>
    <recommendedName>
        <fullName evidence="7">Energy-dependent translational throttle protein EttA</fullName>
        <ecNumber evidence="7">3.6.1.-</ecNumber>
    </recommendedName>
    <alternativeName>
        <fullName evidence="7">Translational regulatory factor EttA</fullName>
    </alternativeName>
</protein>
<organism evidence="10 11">
    <name type="scientific">Thiomicrorhabdus heinhorstiae</name>
    <dbReference type="NCBI Taxonomy" id="2748010"/>
    <lineage>
        <taxon>Bacteria</taxon>
        <taxon>Pseudomonadati</taxon>
        <taxon>Pseudomonadota</taxon>
        <taxon>Gammaproteobacteria</taxon>
        <taxon>Thiotrichales</taxon>
        <taxon>Piscirickettsiaceae</taxon>
        <taxon>Thiomicrorhabdus</taxon>
    </lineage>
</organism>
<keyword evidence="6 7" id="KW-0810">Translation regulation</keyword>
<dbReference type="InterPro" id="IPR022374">
    <property type="entry name" value="EttA"/>
</dbReference>
<name>A0ABS0BW56_9GAMM</name>
<keyword evidence="11" id="KW-1185">Reference proteome</keyword>
<dbReference type="Pfam" id="PF12848">
    <property type="entry name" value="ABC_tran_Xtn"/>
    <property type="match status" value="1"/>
</dbReference>
<dbReference type="InterPro" id="IPR003593">
    <property type="entry name" value="AAA+_ATPase"/>
</dbReference>
<comment type="similarity">
    <text evidence="1 7">Belongs to the ABC transporter superfamily. ABCF family. Translational throttle EttA subfamily.</text>
</comment>
<evidence type="ECO:0000259" key="9">
    <source>
        <dbReference type="PROSITE" id="PS50893"/>
    </source>
</evidence>
<dbReference type="RefSeq" id="WP_185978194.1">
    <property type="nucleotide sequence ID" value="NZ_JACBGI020000010.1"/>
</dbReference>
<feature type="region of interest" description="PtIM" evidence="7">
    <location>
        <begin position="242"/>
        <end position="322"/>
    </location>
</feature>
<keyword evidence="7" id="KW-0378">Hydrolase</keyword>
<dbReference type="PANTHER" id="PTHR43858:SF1">
    <property type="entry name" value="ABC TRANSPORTER-RELATED PROTEIN"/>
    <property type="match status" value="1"/>
</dbReference>
<comment type="catalytic activity">
    <reaction evidence="7">
        <text>ATP + H2O = ADP + phosphate + H(+)</text>
        <dbReference type="Rhea" id="RHEA:13065"/>
        <dbReference type="ChEBI" id="CHEBI:15377"/>
        <dbReference type="ChEBI" id="CHEBI:15378"/>
        <dbReference type="ChEBI" id="CHEBI:30616"/>
        <dbReference type="ChEBI" id="CHEBI:43474"/>
        <dbReference type="ChEBI" id="CHEBI:456216"/>
    </reaction>
</comment>
<evidence type="ECO:0000313" key="11">
    <source>
        <dbReference type="Proteomes" id="UP001193680"/>
    </source>
</evidence>
<dbReference type="EMBL" id="JACBGI020000010">
    <property type="protein sequence ID" value="MBF6058053.1"/>
    <property type="molecule type" value="Genomic_DNA"/>
</dbReference>
<evidence type="ECO:0000256" key="8">
    <source>
        <dbReference type="SAM" id="Coils"/>
    </source>
</evidence>
<comment type="subcellular location">
    <subcellularLocation>
        <location evidence="7">Cytoplasm</location>
    </subcellularLocation>
    <text evidence="7">Associates with ribosomes and polysomes.</text>
</comment>
<dbReference type="Gene3D" id="3.40.50.300">
    <property type="entry name" value="P-loop containing nucleotide triphosphate hydrolases"/>
    <property type="match status" value="2"/>
</dbReference>
<dbReference type="InterPro" id="IPR003439">
    <property type="entry name" value="ABC_transporter-like_ATP-bd"/>
</dbReference>
<evidence type="ECO:0000256" key="6">
    <source>
        <dbReference type="ARBA" id="ARBA00022845"/>
    </source>
</evidence>
<dbReference type="Proteomes" id="UP001193680">
    <property type="component" value="Unassembled WGS sequence"/>
</dbReference>
<dbReference type="PANTHER" id="PTHR43858">
    <property type="entry name" value="ENERGY-DEPENDENT TRANSLATIONAL THROTTLE PROTEIN ETTA"/>
    <property type="match status" value="1"/>
</dbReference>
<feature type="coiled-coil region" evidence="8">
    <location>
        <begin position="83"/>
        <end position="110"/>
    </location>
</feature>
<comment type="subunit">
    <text evidence="7">Monomer. Probably contacts ribosomal proteins L1, L5, L33 and S7, the 16S and 23S rRNA and the P-site containing tRNA(fMet).</text>
</comment>
<dbReference type="InterPro" id="IPR017871">
    <property type="entry name" value="ABC_transporter-like_CS"/>
</dbReference>
<comment type="domain">
    <text evidence="7">The P-site tRNA interaction motif (PtIM domain) probably interacts with the P-site tRNA(fMet) as well as the 23S rRNA.</text>
</comment>
<keyword evidence="7" id="KW-0963">Cytoplasm</keyword>
<comment type="caution">
    <text evidence="7">Lacks conserved residue(s) required for the propagation of feature annotation.</text>
</comment>
<evidence type="ECO:0000256" key="7">
    <source>
        <dbReference type="HAMAP-Rule" id="MF_00847"/>
    </source>
</evidence>
<dbReference type="InterPro" id="IPR032781">
    <property type="entry name" value="ABC_tran_Xtn"/>
</dbReference>
<feature type="binding site" evidence="7">
    <location>
        <begin position="356"/>
        <end position="363"/>
    </location>
    <ligand>
        <name>ATP</name>
        <dbReference type="ChEBI" id="CHEBI:30616"/>
        <label>2</label>
    </ligand>
</feature>
<dbReference type="HAMAP" id="MF_00847">
    <property type="entry name" value="EttA"/>
    <property type="match status" value="1"/>
</dbReference>
<evidence type="ECO:0000256" key="2">
    <source>
        <dbReference type="ARBA" id="ARBA00022555"/>
    </source>
</evidence>
<comment type="caution">
    <text evidence="10">The sequence shown here is derived from an EMBL/GenBank/DDBJ whole genome shotgun (WGS) entry which is preliminary data.</text>
</comment>
<keyword evidence="7" id="KW-0648">Protein biosynthesis</keyword>
<accession>A0ABS0BW56</accession>
<keyword evidence="5 7" id="KW-0067">ATP-binding</keyword>
<keyword evidence="7" id="KW-0694">RNA-binding</keyword>
<dbReference type="SUPFAM" id="SSF52540">
    <property type="entry name" value="P-loop containing nucleoside triphosphate hydrolases"/>
    <property type="match status" value="2"/>
</dbReference>
<keyword evidence="7" id="KW-0677">Repeat</keyword>
<proteinExistence type="inferred from homology"/>
<dbReference type="EC" id="3.6.1.-" evidence="7"/>
<dbReference type="SMART" id="SM00382">
    <property type="entry name" value="AAA"/>
    <property type="match status" value="2"/>
</dbReference>
<dbReference type="NCBIfam" id="TIGR03719">
    <property type="entry name" value="ABC_ABC_ChvD"/>
    <property type="match status" value="1"/>
</dbReference>